<dbReference type="GO" id="GO:0004386">
    <property type="term" value="F:helicase activity"/>
    <property type="evidence" value="ECO:0007669"/>
    <property type="project" value="UniProtKB-KW"/>
</dbReference>
<dbReference type="AlphaFoldDB" id="A0A4R6V106"/>
<keyword evidence="1" id="KW-0347">Helicase</keyword>
<dbReference type="PANTHER" id="PTHR30121:SF6">
    <property type="entry name" value="SLR6007 PROTEIN"/>
    <property type="match status" value="1"/>
</dbReference>
<dbReference type="PANTHER" id="PTHR30121">
    <property type="entry name" value="UNCHARACTERIZED PROTEIN YJGR-RELATED"/>
    <property type="match status" value="1"/>
</dbReference>
<dbReference type="InterPro" id="IPR051162">
    <property type="entry name" value="T4SS_component"/>
</dbReference>
<dbReference type="RefSeq" id="WP_133740949.1">
    <property type="nucleotide sequence ID" value="NZ_SNYN01000004.1"/>
</dbReference>
<dbReference type="Proteomes" id="UP000295281">
    <property type="component" value="Unassembled WGS sequence"/>
</dbReference>
<dbReference type="EMBL" id="SNYN01000004">
    <property type="protein sequence ID" value="TDQ53443.1"/>
    <property type="molecule type" value="Genomic_DNA"/>
</dbReference>
<evidence type="ECO:0000313" key="1">
    <source>
        <dbReference type="EMBL" id="TDQ53443.1"/>
    </source>
</evidence>
<organism evidence="1 2">
    <name type="scientific">Actinorugispora endophytica</name>
    <dbReference type="NCBI Taxonomy" id="1605990"/>
    <lineage>
        <taxon>Bacteria</taxon>
        <taxon>Bacillati</taxon>
        <taxon>Actinomycetota</taxon>
        <taxon>Actinomycetes</taxon>
        <taxon>Streptosporangiales</taxon>
        <taxon>Nocardiopsidaceae</taxon>
        <taxon>Actinorugispora</taxon>
    </lineage>
</organism>
<keyword evidence="1" id="KW-0378">Hydrolase</keyword>
<accession>A0A4R6V106</accession>
<dbReference type="Gene3D" id="3.40.50.300">
    <property type="entry name" value="P-loop containing nucleotide triphosphate hydrolases"/>
    <property type="match status" value="2"/>
</dbReference>
<name>A0A4R6V106_9ACTN</name>
<keyword evidence="2" id="KW-1185">Reference proteome</keyword>
<protein>
    <submittedName>
        <fullName evidence="1">DNA helicase HerA-like ATPase</fullName>
    </submittedName>
</protein>
<keyword evidence="1" id="KW-0547">Nucleotide-binding</keyword>
<sequence>MAVDAWAAKEAEAEQALITRLFEHRGRPGSVFRVASVPLLERAAALDRLTAPLVAAYQLGAKVFTAWTHEPGGPFTVRVGGTHGFPVWQPDAGAGPGRLLFPPGATASAEGDAAAVLGGEVRARPFWARLGGVLDSAAAPADAVPGVIEEHAPFLSATPFCLLAIAVPVEPAEVEAERARVAEALHRDDQRIERGTADLARARLEARLADHTIASAAGLWRVHALAGAPDEATAAQVAALWAAATRPPAGTAHRLVPVGAPGPLRTALAATLAPTGPFAPAAPFTAGSAALAAVCRPPVQEVPGVQARATNPFDTAVDDTGGVDFGEVLDQAGAPVGRLRVPLAGLGRHTFVHGATGAGKSQAIRHLLTEFSRLGIPWVVLEPAKSEYASGMQERLDAVRDELPDPALADVHVIRPGDPDATPAALNPLRPEPGFSYQSHLDAFTDLAVASFDAESPFPEVLVQAVDRTVREAGWDPALTETVRALADRYTGGAAPAHPDIADLVRACHEVIDAKGYGREVAGNVHGFVDMRLGTLTTGTKRAAFTAGYPLSPARALDRNVVLELQDLGTDSDRALYMGLFLSRLGQAVRVRHARDPRPGRVRNVVVVEEAHRLLRDPERLTGAAARAVESFTDLLAEVRSQGVALVIAEQIPRKIAPDAVKNTAVKCMGRTPARDDRDFVGASVGLTEEQSREVVSLPPGVFGVHAEGFDRPVLARFPHVVEKGGARARDPAPLVEDLPPWFGRAAPGGAAVQRHLSWAAQHLEDPRMVLLCELSVVSHLAHEPMPRPARGAVAGLVGPLRGADGDDLAVDVLVGTLVASAVKARRRALGAYPAEELAEAVAAAVRAVLAGADARRPDPRWRGRLHQWLAVREALRSRPDDADPHPDTALWESWGVRYVSGRTIRDQRRNLERHSAMADGELADALLGVQRPGAIEKAARSLGYGLDRLPYLLRFLANRGDFDGVREQMLGAAGRR</sequence>
<gene>
    <name evidence="1" type="ORF">EV190_104233</name>
</gene>
<evidence type="ECO:0000313" key="2">
    <source>
        <dbReference type="Proteomes" id="UP000295281"/>
    </source>
</evidence>
<dbReference type="SUPFAM" id="SSF52540">
    <property type="entry name" value="P-loop containing nucleoside triphosphate hydrolases"/>
    <property type="match status" value="1"/>
</dbReference>
<comment type="caution">
    <text evidence="1">The sequence shown here is derived from an EMBL/GenBank/DDBJ whole genome shotgun (WGS) entry which is preliminary data.</text>
</comment>
<dbReference type="OrthoDB" id="9758751at2"/>
<reference evidence="1 2" key="1">
    <citation type="submission" date="2019-03" db="EMBL/GenBank/DDBJ databases">
        <title>Genomic Encyclopedia of Type Strains, Phase IV (KMG-IV): sequencing the most valuable type-strain genomes for metagenomic binning, comparative biology and taxonomic classification.</title>
        <authorList>
            <person name="Goeker M."/>
        </authorList>
    </citation>
    <scope>NUCLEOTIDE SEQUENCE [LARGE SCALE GENOMIC DNA]</scope>
    <source>
        <strain evidence="1 2">DSM 46770</strain>
    </source>
</reference>
<keyword evidence="1" id="KW-0067">ATP-binding</keyword>
<proteinExistence type="predicted"/>
<dbReference type="InterPro" id="IPR027417">
    <property type="entry name" value="P-loop_NTPase"/>
</dbReference>